<comment type="similarity">
    <text evidence="2">Belongs to the eukaryotic RPC9 RNA polymerase subunit family.</text>
</comment>
<keyword evidence="4" id="KW-0240">DNA-directed RNA polymerase</keyword>
<dbReference type="InterPro" id="IPR038324">
    <property type="entry name" value="Rpb4/RPC9_sf"/>
</dbReference>
<comment type="subcellular location">
    <subcellularLocation>
        <location evidence="1">Nucleus</location>
    </subcellularLocation>
</comment>
<protein>
    <recommendedName>
        <fullName evidence="3">DNA-directed RNA polymerase III subunit RPC9</fullName>
    </recommendedName>
</protein>
<keyword evidence="6" id="KW-0539">Nucleus</keyword>
<evidence type="ECO:0000259" key="7">
    <source>
        <dbReference type="SMART" id="SM00657"/>
    </source>
</evidence>
<keyword evidence="5" id="KW-0804">Transcription</keyword>
<dbReference type="InterPro" id="IPR005574">
    <property type="entry name" value="Rpb4/RPC9"/>
</dbReference>
<evidence type="ECO:0000256" key="4">
    <source>
        <dbReference type="ARBA" id="ARBA00022478"/>
    </source>
</evidence>
<evidence type="ECO:0000313" key="9">
    <source>
        <dbReference type="Proteomes" id="UP000235145"/>
    </source>
</evidence>
<evidence type="ECO:0000256" key="2">
    <source>
        <dbReference type="ARBA" id="ARBA00006898"/>
    </source>
</evidence>
<dbReference type="InterPro" id="IPR006590">
    <property type="entry name" value="RNA_pol_Rpb4/RPC9_core"/>
</dbReference>
<dbReference type="GO" id="GO:0005666">
    <property type="term" value="C:RNA polymerase III complex"/>
    <property type="evidence" value="ECO:0000318"/>
    <property type="project" value="GO_Central"/>
</dbReference>
<accession>A0A9R1WMC6</accession>
<evidence type="ECO:0000256" key="5">
    <source>
        <dbReference type="ARBA" id="ARBA00023163"/>
    </source>
</evidence>
<dbReference type="AlphaFoldDB" id="A0A9R1WMC6"/>
<dbReference type="OrthoDB" id="1746530at2759"/>
<dbReference type="InterPro" id="IPR010997">
    <property type="entry name" value="HRDC-like_sf"/>
</dbReference>
<dbReference type="SMART" id="SM00657">
    <property type="entry name" value="RPOL4c"/>
    <property type="match status" value="1"/>
</dbReference>
<feature type="domain" description="RNA polymerase Rpb4/RPC9 core" evidence="7">
    <location>
        <begin position="3"/>
        <end position="120"/>
    </location>
</feature>
<reference evidence="8 9" key="1">
    <citation type="journal article" date="2017" name="Nat. Commun.">
        <title>Genome assembly with in vitro proximity ligation data and whole-genome triplication in lettuce.</title>
        <authorList>
            <person name="Reyes-Chin-Wo S."/>
            <person name="Wang Z."/>
            <person name="Yang X."/>
            <person name="Kozik A."/>
            <person name="Arikit S."/>
            <person name="Song C."/>
            <person name="Xia L."/>
            <person name="Froenicke L."/>
            <person name="Lavelle D.O."/>
            <person name="Truco M.J."/>
            <person name="Xia R."/>
            <person name="Zhu S."/>
            <person name="Xu C."/>
            <person name="Xu H."/>
            <person name="Xu X."/>
            <person name="Cox K."/>
            <person name="Korf I."/>
            <person name="Meyers B.C."/>
            <person name="Michelmore R.W."/>
        </authorList>
    </citation>
    <scope>NUCLEOTIDE SEQUENCE [LARGE SCALE GENOMIC DNA]</scope>
    <source>
        <strain evidence="9">cv. Salinas</strain>
        <tissue evidence="8">Seedlings</tissue>
    </source>
</reference>
<evidence type="ECO:0000256" key="3">
    <source>
        <dbReference type="ARBA" id="ARBA00016672"/>
    </source>
</evidence>
<name>A0A9R1WMC6_LACSA</name>
<dbReference type="Gramene" id="rna-gnl|WGS:NBSK|LSAT_1X12980_mrna">
    <property type="protein sequence ID" value="cds-PLY82137.1"/>
    <property type="gene ID" value="gene-LSAT_1X12980"/>
</dbReference>
<dbReference type="PANTHER" id="PTHR15561:SF0">
    <property type="entry name" value="DNA-DIRECTED RNA POLYMERASE III SUBUNIT RPC9"/>
    <property type="match status" value="1"/>
</dbReference>
<proteinExistence type="inferred from homology"/>
<dbReference type="Proteomes" id="UP000235145">
    <property type="component" value="Unassembled WGS sequence"/>
</dbReference>
<dbReference type="InterPro" id="IPR038846">
    <property type="entry name" value="RPC9"/>
</dbReference>
<dbReference type="Pfam" id="PF03874">
    <property type="entry name" value="RNA_pol_Rpb4"/>
    <property type="match status" value="1"/>
</dbReference>
<dbReference type="SUPFAM" id="SSF47819">
    <property type="entry name" value="HRDC-like"/>
    <property type="match status" value="1"/>
</dbReference>
<evidence type="ECO:0000256" key="6">
    <source>
        <dbReference type="ARBA" id="ARBA00023242"/>
    </source>
</evidence>
<evidence type="ECO:0000256" key="1">
    <source>
        <dbReference type="ARBA" id="ARBA00004123"/>
    </source>
</evidence>
<dbReference type="Gene3D" id="1.20.1250.40">
    <property type="match status" value="1"/>
</dbReference>
<dbReference type="GO" id="GO:0006384">
    <property type="term" value="P:transcription initiation at RNA polymerase III promoter"/>
    <property type="evidence" value="ECO:0000318"/>
    <property type="project" value="GO_Central"/>
</dbReference>
<comment type="caution">
    <text evidence="8">The sequence shown here is derived from an EMBL/GenBank/DDBJ whole genome shotgun (WGS) entry which is preliminary data.</text>
</comment>
<organism evidence="8 9">
    <name type="scientific">Lactuca sativa</name>
    <name type="common">Garden lettuce</name>
    <dbReference type="NCBI Taxonomy" id="4236"/>
    <lineage>
        <taxon>Eukaryota</taxon>
        <taxon>Viridiplantae</taxon>
        <taxon>Streptophyta</taxon>
        <taxon>Embryophyta</taxon>
        <taxon>Tracheophyta</taxon>
        <taxon>Spermatophyta</taxon>
        <taxon>Magnoliopsida</taxon>
        <taxon>eudicotyledons</taxon>
        <taxon>Gunneridae</taxon>
        <taxon>Pentapetalae</taxon>
        <taxon>asterids</taxon>
        <taxon>campanulids</taxon>
        <taxon>Asterales</taxon>
        <taxon>Asteraceae</taxon>
        <taxon>Cichorioideae</taxon>
        <taxon>Cichorieae</taxon>
        <taxon>Lactucinae</taxon>
        <taxon>Lactuca</taxon>
    </lineage>
</organism>
<evidence type="ECO:0000313" key="8">
    <source>
        <dbReference type="EMBL" id="KAJ0224708.1"/>
    </source>
</evidence>
<gene>
    <name evidence="8" type="ORF">LSAT_V11C100005770</name>
</gene>
<dbReference type="GO" id="GO:0000166">
    <property type="term" value="F:nucleotide binding"/>
    <property type="evidence" value="ECO:0007669"/>
    <property type="project" value="InterPro"/>
</dbReference>
<keyword evidence="9" id="KW-1185">Reference proteome</keyword>
<dbReference type="PANTHER" id="PTHR15561">
    <property type="entry name" value="CALCITONIN GENE-RELATED PEPTIDE-RECEPTOR COMPONENT PROTEIN"/>
    <property type="match status" value="1"/>
</dbReference>
<dbReference type="EMBL" id="NBSK02000001">
    <property type="protein sequence ID" value="KAJ0224708.1"/>
    <property type="molecule type" value="Genomic_DNA"/>
</dbReference>
<sequence>MKILKENAGLLTNFEVVDFLRSRGAAKDPTKVLAPLKPSEFKVYDHLEKSVPPSQTRESIVEFVTKCKPYKLSNPEMTSVINIRPTCEVEIDPLIEDLESRLGENVGELVELIKQVFPPSPDESESDE</sequence>